<dbReference type="InterPro" id="IPR001670">
    <property type="entry name" value="ADH_Fe/GldA"/>
</dbReference>
<gene>
    <name evidence="7" type="ORF">TW77_19855</name>
</gene>
<evidence type="ECO:0000256" key="2">
    <source>
        <dbReference type="ARBA" id="ARBA00007358"/>
    </source>
</evidence>
<dbReference type="PANTHER" id="PTHR11496:SF102">
    <property type="entry name" value="ALCOHOL DEHYDROGENASE 4"/>
    <property type="match status" value="1"/>
</dbReference>
<dbReference type="SUPFAM" id="SSF56796">
    <property type="entry name" value="Dehydroquinate synthase-like"/>
    <property type="match status" value="1"/>
</dbReference>
<dbReference type="RefSeq" id="WP_046006711.1">
    <property type="nucleotide sequence ID" value="NZ_JXYA01000053.1"/>
</dbReference>
<dbReference type="PROSITE" id="PS00060">
    <property type="entry name" value="ADH_IRON_2"/>
    <property type="match status" value="1"/>
</dbReference>
<dbReference type="GO" id="GO:0046872">
    <property type="term" value="F:metal ion binding"/>
    <property type="evidence" value="ECO:0007669"/>
    <property type="project" value="InterPro"/>
</dbReference>
<organism evidence="7 8">
    <name type="scientific">Pseudoalteromonas rubra</name>
    <dbReference type="NCBI Taxonomy" id="43658"/>
    <lineage>
        <taxon>Bacteria</taxon>
        <taxon>Pseudomonadati</taxon>
        <taxon>Pseudomonadota</taxon>
        <taxon>Gammaproteobacteria</taxon>
        <taxon>Alteromonadales</taxon>
        <taxon>Pseudoalteromonadaceae</taxon>
        <taxon>Pseudoalteromonas</taxon>
    </lineage>
</organism>
<comment type="caution">
    <text evidence="7">The sequence shown here is derived from an EMBL/GenBank/DDBJ whole genome shotgun (WGS) entry which is preliminary data.</text>
</comment>
<reference evidence="7 8" key="1">
    <citation type="journal article" date="2015" name="BMC Genomics">
        <title>Genome mining reveals unlocked bioactive potential of marine Gram-negative bacteria.</title>
        <authorList>
            <person name="Machado H."/>
            <person name="Sonnenschein E.C."/>
            <person name="Melchiorsen J."/>
            <person name="Gram L."/>
        </authorList>
    </citation>
    <scope>NUCLEOTIDE SEQUENCE [LARGE SCALE GENOMIC DNA]</scope>
    <source>
        <strain evidence="7 8">S2471</strain>
    </source>
</reference>
<evidence type="ECO:0000313" key="7">
    <source>
        <dbReference type="EMBL" id="KJZ06273.1"/>
    </source>
</evidence>
<dbReference type="InterPro" id="IPR056798">
    <property type="entry name" value="ADH_Fe_C"/>
</dbReference>
<dbReference type="CDD" id="cd08189">
    <property type="entry name" value="Fe-ADH-like"/>
    <property type="match status" value="1"/>
</dbReference>
<evidence type="ECO:0000259" key="5">
    <source>
        <dbReference type="Pfam" id="PF00465"/>
    </source>
</evidence>
<keyword evidence="3" id="KW-0560">Oxidoreductase</keyword>
<dbReference type="FunFam" id="3.40.50.1970:FF:000003">
    <property type="entry name" value="Alcohol dehydrogenase, iron-containing"/>
    <property type="match status" value="1"/>
</dbReference>
<dbReference type="GO" id="GO:0004022">
    <property type="term" value="F:alcohol dehydrogenase (NAD+) activity"/>
    <property type="evidence" value="ECO:0007669"/>
    <property type="project" value="TreeGrafter"/>
</dbReference>
<dbReference type="InterPro" id="IPR039697">
    <property type="entry name" value="Alcohol_dehydrogenase_Fe"/>
</dbReference>
<keyword evidence="4" id="KW-0520">NAD</keyword>
<feature type="domain" description="Alcohol dehydrogenase iron-type/glycerol dehydrogenase GldA" evidence="5">
    <location>
        <begin position="26"/>
        <end position="190"/>
    </location>
</feature>
<evidence type="ECO:0000313" key="8">
    <source>
        <dbReference type="Proteomes" id="UP000033452"/>
    </source>
</evidence>
<dbReference type="OrthoDB" id="9815791at2"/>
<comment type="cofactor">
    <cofactor evidence="1">
        <name>Fe cation</name>
        <dbReference type="ChEBI" id="CHEBI:24875"/>
    </cofactor>
</comment>
<evidence type="ECO:0000256" key="1">
    <source>
        <dbReference type="ARBA" id="ARBA00001962"/>
    </source>
</evidence>
<dbReference type="AlphaFoldDB" id="A0A0F4QEY6"/>
<accession>A0A0F4QEY6</accession>
<dbReference type="EMBL" id="JXYA01000053">
    <property type="protein sequence ID" value="KJZ06273.1"/>
    <property type="molecule type" value="Genomic_DNA"/>
</dbReference>
<dbReference type="PANTHER" id="PTHR11496">
    <property type="entry name" value="ALCOHOL DEHYDROGENASE"/>
    <property type="match status" value="1"/>
</dbReference>
<dbReference type="Pfam" id="PF25137">
    <property type="entry name" value="ADH_Fe_C"/>
    <property type="match status" value="1"/>
</dbReference>
<dbReference type="Pfam" id="PF00465">
    <property type="entry name" value="Fe-ADH"/>
    <property type="match status" value="1"/>
</dbReference>
<name>A0A0F4QEY6_9GAMM</name>
<sequence>MHLLYRCYHFVLKSIVRFIGIPEPQLYQGTQGLKDAIADLSLPDDAQVLVVTDKVLNERGIIQPVLTALYAQNLSPVVYDQVQPNPTIKNIEQGYQVYNQHHCVAIVSVGGGSVLDAAKLIGARVVKPKRAVETFSGLFKVLKTLPPNIAIPTTAGTGSETTVAAVFNDEKQGKKLAAADFCLVPQRAVLLSQLTTSLPGGITATTAIDALTHAIEAILSINATKLTNDRALEACSLIFAHLPTAYHNGQDQKAREKLLYASFLAGQAFTRTSVGYIHAISHQLTARYGTPHGLANAVLLLPVLHWYGSRIHRQLAMIARHCSLTSLDYPVEQQAQDLIAHITQLLAQLNIQTQLTEVLSDDIQSLAVMALDEAHPDYPVPHFMALPDCQNILTQIRACSS</sequence>
<evidence type="ECO:0000256" key="4">
    <source>
        <dbReference type="ARBA" id="ARBA00023027"/>
    </source>
</evidence>
<dbReference type="Gene3D" id="3.40.50.1970">
    <property type="match status" value="1"/>
</dbReference>
<dbReference type="Gene3D" id="1.20.1090.10">
    <property type="entry name" value="Dehydroquinate synthase-like - alpha domain"/>
    <property type="match status" value="1"/>
</dbReference>
<comment type="similarity">
    <text evidence="2">Belongs to the iron-containing alcohol dehydrogenase family.</text>
</comment>
<dbReference type="Proteomes" id="UP000033452">
    <property type="component" value="Unassembled WGS sequence"/>
</dbReference>
<proteinExistence type="inferred from homology"/>
<dbReference type="PATRIC" id="fig|43658.5.peg.4194"/>
<feature type="domain" description="Fe-containing alcohol dehydrogenase-like C-terminal" evidence="6">
    <location>
        <begin position="203"/>
        <end position="383"/>
    </location>
</feature>
<evidence type="ECO:0000259" key="6">
    <source>
        <dbReference type="Pfam" id="PF25137"/>
    </source>
</evidence>
<keyword evidence="8" id="KW-1185">Reference proteome</keyword>
<dbReference type="InterPro" id="IPR018211">
    <property type="entry name" value="ADH_Fe_CS"/>
</dbReference>
<protein>
    <submittedName>
        <fullName evidence="7">Alcohol dehydrogenase</fullName>
    </submittedName>
</protein>
<evidence type="ECO:0000256" key="3">
    <source>
        <dbReference type="ARBA" id="ARBA00023002"/>
    </source>
</evidence>